<dbReference type="EMBL" id="CABVHG010000009">
    <property type="protein sequence ID" value="VVM74089.1"/>
    <property type="molecule type" value="Genomic_DNA"/>
</dbReference>
<keyword evidence="1" id="KW-0175">Coiled coil</keyword>
<dbReference type="Pfam" id="PF10145">
    <property type="entry name" value="PhageMin_Tail"/>
    <property type="match status" value="1"/>
</dbReference>
<evidence type="ECO:0000313" key="4">
    <source>
        <dbReference type="EMBL" id="CAK9890858.1"/>
    </source>
</evidence>
<proteinExistence type="predicted"/>
<organism evidence="5">
    <name type="scientific">Pseudomonas fluorescens</name>
    <dbReference type="NCBI Taxonomy" id="294"/>
    <lineage>
        <taxon>Bacteria</taxon>
        <taxon>Pseudomonadati</taxon>
        <taxon>Pseudomonadota</taxon>
        <taxon>Gammaproteobacteria</taxon>
        <taxon>Pseudomonadales</taxon>
        <taxon>Pseudomonadaceae</taxon>
        <taxon>Pseudomonas</taxon>
    </lineage>
</organism>
<reference evidence="5" key="1">
    <citation type="submission" date="2019-09" db="EMBL/GenBank/DDBJ databases">
        <authorList>
            <person name="Chandra G."/>
            <person name="Truman W A."/>
        </authorList>
    </citation>
    <scope>NUCLEOTIDE SEQUENCE [LARGE SCALE GENOMIC DNA]</scope>
    <source>
        <strain evidence="5">PS652</strain>
    </source>
</reference>
<name>A0A5E6S095_PSEFL</name>
<dbReference type="EMBL" id="OZ024668">
    <property type="protein sequence ID" value="CAK9890858.1"/>
    <property type="molecule type" value="Genomic_DNA"/>
</dbReference>
<evidence type="ECO:0000259" key="3">
    <source>
        <dbReference type="Pfam" id="PF10145"/>
    </source>
</evidence>
<feature type="coiled-coil region" evidence="1">
    <location>
        <begin position="23"/>
        <end position="85"/>
    </location>
</feature>
<sequence length="856" mass="88678">MASKLAFELVIGAAVNPTVGTVLNAVEDRIKDLEQRGRNASLLKDAVGEAIRLRQQWKQAHDSGSASAAGLLRKLERNLDSLRAQGVQVGKLGKEYQRLGRTARSAELQARGHQQVAEGKESLKSNVDRATTVVRAVAIPTKISADFQSIVRDIAIKAGVAGKPQEAQLARTFIQTSQTTGMARNDVANLVKSLVDNGMQADKAQAYAPLAAKFAVGQGVSGADTAAIITALQNSAGITTPKIMEQALQVIAVQSKAGGFEAVDMAKSFAPLLGKMGTLGTTGLAAVSQVGAMLQVQRSTTGNSDDAAGNLNSWMSGIYSQDTVSAYTKAGIDYQGSMNTGLQKGMSALESSFDLARRYLELTSPEKARKMATATEQISKEADPQTARTLLNALEQSLRTGNTFADAQTSAALMAFTQNQALYKQMRDAKPKEGEGLDHDLQMRRQTSTVIWNEAIGALDDSLRSIGDAIRPLTDTTARVITSVAQAFTTLTDKSQSLVLGIALVGGAVSVLLTALSAVKIGRGALNIGRGVLNAGGVGGRPLEGGQGKASGLMKIGLKVLGVETQNNAQGVLVVNEPLNVFVVNAGDFLGGSGGQGGRRVRRAPRDQKRSGRRTGNRGSLAGYSGPPAPISLKGFTSRGGTASMFRAVSKAAPLVKRLPGGSVIDAGLRIVDTYRNARTTAQKARGYGSAAGGFGGALAGAAAGAALGSVVPVLGTAVGGAIGAMLGGMGGEDLGGWLGKRLFGAGEKPVQVAGSDTKEASAVAVPGEVVRSLAEPSPAAQTLSSLASSTVQSPAPAPQINQQFTFSPNMPITVQGGLSDPAQFAMNVEAIVRRQFDELIRQATSRQLYDVPHVA</sequence>
<dbReference type="Proteomes" id="UP000326595">
    <property type="component" value="Chromosome"/>
</dbReference>
<evidence type="ECO:0000256" key="1">
    <source>
        <dbReference type="SAM" id="Coils"/>
    </source>
</evidence>
<evidence type="ECO:0000256" key="2">
    <source>
        <dbReference type="SAM" id="MobiDB-lite"/>
    </source>
</evidence>
<accession>A0A5E6S095</accession>
<evidence type="ECO:0000313" key="6">
    <source>
        <dbReference type="Proteomes" id="UP000326595"/>
    </source>
</evidence>
<feature type="domain" description="Phage tail tape measure protein" evidence="3">
    <location>
        <begin position="174"/>
        <end position="374"/>
    </location>
</feature>
<gene>
    <name evidence="5" type="ORF">PS652_01929</name>
    <name evidence="4" type="ORF">PS652_03711</name>
</gene>
<reference evidence="4 6" key="2">
    <citation type="submission" date="2024-03" db="EMBL/GenBank/DDBJ databases">
        <authorList>
            <person name="Alaster D. Moffat"/>
            <person name="Govind Chandra"/>
            <person name="Andrew W. Truman"/>
        </authorList>
    </citation>
    <scope>NUCLEOTIDE SEQUENCE [LARGE SCALE GENOMIC DNA]</scope>
    <source>
        <strain evidence="4">PS652</strain>
    </source>
</reference>
<dbReference type="InterPro" id="IPR010090">
    <property type="entry name" value="Phage_tape_meas"/>
</dbReference>
<protein>
    <recommendedName>
        <fullName evidence="3">Phage tail tape measure protein domain-containing protein</fullName>
    </recommendedName>
</protein>
<evidence type="ECO:0000313" key="5">
    <source>
        <dbReference type="EMBL" id="VVM74089.1"/>
    </source>
</evidence>
<feature type="region of interest" description="Disordered" evidence="2">
    <location>
        <begin position="593"/>
        <end position="633"/>
    </location>
</feature>
<dbReference type="AlphaFoldDB" id="A0A5E6S095"/>